<evidence type="ECO:0000313" key="8">
    <source>
        <dbReference type="Proteomes" id="UP000184130"/>
    </source>
</evidence>
<dbReference type="PANTHER" id="PTHR43182:SF1">
    <property type="entry name" value="COBALT-PRECORRIN-7 C(5)-METHYLTRANSFERASE"/>
    <property type="match status" value="1"/>
</dbReference>
<organism evidence="7 8">
    <name type="scientific">Xylanibacter ruminicola</name>
    <name type="common">Prevotella ruminicola</name>
    <dbReference type="NCBI Taxonomy" id="839"/>
    <lineage>
        <taxon>Bacteria</taxon>
        <taxon>Pseudomonadati</taxon>
        <taxon>Bacteroidota</taxon>
        <taxon>Bacteroidia</taxon>
        <taxon>Bacteroidales</taxon>
        <taxon>Prevotellaceae</taxon>
        <taxon>Xylanibacter</taxon>
    </lineage>
</organism>
<dbReference type="InterPro" id="IPR050714">
    <property type="entry name" value="Cobalamin_biosynth_MTase"/>
</dbReference>
<dbReference type="GO" id="GO:0008276">
    <property type="term" value="F:protein methyltransferase activity"/>
    <property type="evidence" value="ECO:0007669"/>
    <property type="project" value="InterPro"/>
</dbReference>
<reference evidence="7 8" key="1">
    <citation type="submission" date="2016-11" db="EMBL/GenBank/DDBJ databases">
        <authorList>
            <person name="Jaros S."/>
            <person name="Januszkiewicz K."/>
            <person name="Wedrychowicz H."/>
        </authorList>
    </citation>
    <scope>NUCLEOTIDE SEQUENCE [LARGE SCALE GENOMIC DNA]</scope>
    <source>
        <strain evidence="7 8">KHT3</strain>
    </source>
</reference>
<dbReference type="GO" id="GO:0032259">
    <property type="term" value="P:methylation"/>
    <property type="evidence" value="ECO:0007669"/>
    <property type="project" value="UniProtKB-KW"/>
</dbReference>
<sequence length="424" mass="47305">MKFIVIGITDNPHPWFPPEVMEIIKQGKIFSGGKRHHEIVASLLPSDAEWIDITIPLDNVFAQYKSLSSLLTPHSSSIIVFASGDPLFFGFANTIKRKMPEAEIVVHPTFNSLQMLAHKLVMPYHDMRIVSLTGRPWPEFDKALIEGSEKIGILTDREHTPAAIAQRMIDYGYTYYNMYVGEHLGNPSLEKVTTLTLEEASQHEFANPNCIILTISPPRSAMPLGLSKKVGGARGGLSKRYGIPDSEFTLLDGREKMITKMPIRLLSLQALDLPNRHVLWDIGFCTGSVSIEAKLQFPHLQIEAFEIRPECEAIIHDNTRKFGAPGISIHIGDFLETDLSSLPRPDAVFIGGHGGRLKDIIAKVLTVLTDDGCIVMNSVTSPMVHTDSHQLWNEACQELNLKQEAPLRIQLNDYNPIEILKCSK</sequence>
<name>A0A1M6YG06_XYLRU</name>
<dbReference type="Gene3D" id="3.40.50.150">
    <property type="entry name" value="Vaccinia Virus protein VP39"/>
    <property type="match status" value="1"/>
</dbReference>
<dbReference type="UniPathway" id="UPA00148"/>
<dbReference type="InterPro" id="IPR029063">
    <property type="entry name" value="SAM-dependent_MTases_sf"/>
</dbReference>
<dbReference type="CDD" id="cd02440">
    <property type="entry name" value="AdoMet_MTases"/>
    <property type="match status" value="1"/>
</dbReference>
<dbReference type="NCBIfam" id="TIGR02467">
    <property type="entry name" value="CbiE"/>
    <property type="match status" value="1"/>
</dbReference>
<dbReference type="InterPro" id="IPR012818">
    <property type="entry name" value="CbiE"/>
</dbReference>
<gene>
    <name evidence="7" type="ORF">SAMN05216463_12727</name>
</gene>
<dbReference type="InterPro" id="IPR006365">
    <property type="entry name" value="Cbl_synth_CobL"/>
</dbReference>
<evidence type="ECO:0000256" key="1">
    <source>
        <dbReference type="ARBA" id="ARBA00004953"/>
    </source>
</evidence>
<dbReference type="SUPFAM" id="SSF53790">
    <property type="entry name" value="Tetrapyrrole methylase"/>
    <property type="match status" value="1"/>
</dbReference>
<evidence type="ECO:0000256" key="5">
    <source>
        <dbReference type="ARBA" id="ARBA00022691"/>
    </source>
</evidence>
<dbReference type="PANTHER" id="PTHR43182">
    <property type="entry name" value="COBALT-PRECORRIN-6B C(15)-METHYLTRANSFERASE (DECARBOXYLATING)"/>
    <property type="match status" value="1"/>
</dbReference>
<dbReference type="InterPro" id="IPR000878">
    <property type="entry name" value="4pyrrol_Mease"/>
</dbReference>
<evidence type="ECO:0000259" key="6">
    <source>
        <dbReference type="Pfam" id="PF00590"/>
    </source>
</evidence>
<evidence type="ECO:0000313" key="7">
    <source>
        <dbReference type="EMBL" id="SHL17244.1"/>
    </source>
</evidence>
<keyword evidence="5" id="KW-0949">S-adenosyl-L-methionine</keyword>
<dbReference type="Gene3D" id="3.40.1010.10">
    <property type="entry name" value="Cobalt-precorrin-4 Transmethylase, Domain 1"/>
    <property type="match status" value="1"/>
</dbReference>
<dbReference type="AlphaFoldDB" id="A0A1M6YG06"/>
<dbReference type="InterPro" id="IPR014008">
    <property type="entry name" value="Cbl_synth_MTase_CbiT"/>
</dbReference>
<evidence type="ECO:0000256" key="3">
    <source>
        <dbReference type="ARBA" id="ARBA00022603"/>
    </source>
</evidence>
<dbReference type="EMBL" id="FRBD01000027">
    <property type="protein sequence ID" value="SHL17244.1"/>
    <property type="molecule type" value="Genomic_DNA"/>
</dbReference>
<keyword evidence="2" id="KW-0169">Cobalamin biosynthesis</keyword>
<protein>
    <submittedName>
        <fullName evidence="7">Precorrin-6Y C5,15-methyltransferase (Decarboxylating)</fullName>
    </submittedName>
</protein>
<comment type="pathway">
    <text evidence="1">Cofactor biosynthesis; adenosylcobalamin biosynthesis.</text>
</comment>
<dbReference type="CDD" id="cd11644">
    <property type="entry name" value="Precorrin-6Y-MT"/>
    <property type="match status" value="1"/>
</dbReference>
<dbReference type="InterPro" id="IPR035996">
    <property type="entry name" value="4pyrrol_Methylase_sf"/>
</dbReference>
<dbReference type="Pfam" id="PF00590">
    <property type="entry name" value="TP_methylase"/>
    <property type="match status" value="1"/>
</dbReference>
<dbReference type="PIRSF" id="PIRSF036428">
    <property type="entry name" value="CobL"/>
    <property type="match status" value="1"/>
</dbReference>
<dbReference type="InterPro" id="IPR014777">
    <property type="entry name" value="4pyrrole_Mease_sub1"/>
</dbReference>
<dbReference type="NCBIfam" id="TIGR02469">
    <property type="entry name" value="CbiT"/>
    <property type="match status" value="1"/>
</dbReference>
<feature type="domain" description="Tetrapyrrole methylase" evidence="6">
    <location>
        <begin position="17"/>
        <end position="200"/>
    </location>
</feature>
<dbReference type="OrthoDB" id="9780707at2"/>
<dbReference type="Proteomes" id="UP000184130">
    <property type="component" value="Unassembled WGS sequence"/>
</dbReference>
<dbReference type="GO" id="GO:0009236">
    <property type="term" value="P:cobalamin biosynthetic process"/>
    <property type="evidence" value="ECO:0007669"/>
    <property type="project" value="UniProtKB-UniPathway"/>
</dbReference>
<dbReference type="RefSeq" id="WP_073211046.1">
    <property type="nucleotide sequence ID" value="NZ_FRBD01000027.1"/>
</dbReference>
<keyword evidence="3 7" id="KW-0489">Methyltransferase</keyword>
<dbReference type="SUPFAM" id="SSF53335">
    <property type="entry name" value="S-adenosyl-L-methionine-dependent methyltransferases"/>
    <property type="match status" value="1"/>
</dbReference>
<proteinExistence type="predicted"/>
<accession>A0A1M6YG06</accession>
<evidence type="ECO:0000256" key="2">
    <source>
        <dbReference type="ARBA" id="ARBA00022573"/>
    </source>
</evidence>
<evidence type="ECO:0000256" key="4">
    <source>
        <dbReference type="ARBA" id="ARBA00022679"/>
    </source>
</evidence>
<keyword evidence="4 7" id="KW-0808">Transferase</keyword>